<comment type="caution">
    <text evidence="2">The sequence shown here is derived from an EMBL/GenBank/DDBJ whole genome shotgun (WGS) entry which is preliminary data.</text>
</comment>
<feature type="compositionally biased region" description="Basic and acidic residues" evidence="1">
    <location>
        <begin position="38"/>
        <end position="52"/>
    </location>
</feature>
<sequence>MAHPAPHASAAIGESTETPTSSVPEAVSSSPVPGQVDATREDQTSSPSEREPLHIKLLPPDILLEIGDQLRQNPESILAFALTCKDFYQSDLLQRMGMAAGSPLRGQQLHAFLLLLEKDPSIGNQWYYCMECCVLHPFTPESDTRSPWSGIVDQMTPKFCLRSFRYKLTYNHARLVMNRHLYGAPCGLSLDSLNVPPTRVPSESTTESPEWEESWCAKVIDNELFLRATRTISSHDGNHRSLRRFLNSPGYWWCNFTILAMDRLFREPLFADRPPFPLFFECRDVRCSCRWCPTEWYTTIEWKESPGGSQSRGPSSSSEKQKGQFAWFITVVSYHRLGTCRSFRDWNWAVMTDAMAPFHLDDMRAAEHEERIRALGSVRDIWRAAVAAESQ</sequence>
<dbReference type="AlphaFoldDB" id="A0AAV9G9H0"/>
<name>A0AAV9G9H0_9PEZI</name>
<evidence type="ECO:0000256" key="1">
    <source>
        <dbReference type="SAM" id="MobiDB-lite"/>
    </source>
</evidence>
<evidence type="ECO:0000313" key="3">
    <source>
        <dbReference type="Proteomes" id="UP001321760"/>
    </source>
</evidence>
<organism evidence="2 3">
    <name type="scientific">Podospora aff. communis PSN243</name>
    <dbReference type="NCBI Taxonomy" id="3040156"/>
    <lineage>
        <taxon>Eukaryota</taxon>
        <taxon>Fungi</taxon>
        <taxon>Dikarya</taxon>
        <taxon>Ascomycota</taxon>
        <taxon>Pezizomycotina</taxon>
        <taxon>Sordariomycetes</taxon>
        <taxon>Sordariomycetidae</taxon>
        <taxon>Sordariales</taxon>
        <taxon>Podosporaceae</taxon>
        <taxon>Podospora</taxon>
    </lineage>
</organism>
<protein>
    <recommendedName>
        <fullName evidence="4">F-box domain-containing protein</fullName>
    </recommendedName>
</protein>
<evidence type="ECO:0000313" key="2">
    <source>
        <dbReference type="EMBL" id="KAK4444211.1"/>
    </source>
</evidence>
<dbReference type="Proteomes" id="UP001321760">
    <property type="component" value="Unassembled WGS sequence"/>
</dbReference>
<feature type="region of interest" description="Disordered" evidence="1">
    <location>
        <begin position="1"/>
        <end position="52"/>
    </location>
</feature>
<reference evidence="2" key="1">
    <citation type="journal article" date="2023" name="Mol. Phylogenet. Evol.">
        <title>Genome-scale phylogeny and comparative genomics of the fungal order Sordariales.</title>
        <authorList>
            <person name="Hensen N."/>
            <person name="Bonometti L."/>
            <person name="Westerberg I."/>
            <person name="Brannstrom I.O."/>
            <person name="Guillou S."/>
            <person name="Cros-Aarteil S."/>
            <person name="Calhoun S."/>
            <person name="Haridas S."/>
            <person name="Kuo A."/>
            <person name="Mondo S."/>
            <person name="Pangilinan J."/>
            <person name="Riley R."/>
            <person name="LaButti K."/>
            <person name="Andreopoulos B."/>
            <person name="Lipzen A."/>
            <person name="Chen C."/>
            <person name="Yan M."/>
            <person name="Daum C."/>
            <person name="Ng V."/>
            <person name="Clum A."/>
            <person name="Steindorff A."/>
            <person name="Ohm R.A."/>
            <person name="Martin F."/>
            <person name="Silar P."/>
            <person name="Natvig D.O."/>
            <person name="Lalanne C."/>
            <person name="Gautier V."/>
            <person name="Ament-Velasquez S.L."/>
            <person name="Kruys A."/>
            <person name="Hutchinson M.I."/>
            <person name="Powell A.J."/>
            <person name="Barry K."/>
            <person name="Miller A.N."/>
            <person name="Grigoriev I.V."/>
            <person name="Debuchy R."/>
            <person name="Gladieux P."/>
            <person name="Hiltunen Thoren M."/>
            <person name="Johannesson H."/>
        </authorList>
    </citation>
    <scope>NUCLEOTIDE SEQUENCE</scope>
    <source>
        <strain evidence="2">PSN243</strain>
    </source>
</reference>
<proteinExistence type="predicted"/>
<gene>
    <name evidence="2" type="ORF">QBC34DRAFT_309493</name>
</gene>
<keyword evidence="3" id="KW-1185">Reference proteome</keyword>
<evidence type="ECO:0008006" key="4">
    <source>
        <dbReference type="Google" id="ProtNLM"/>
    </source>
</evidence>
<dbReference type="EMBL" id="MU865980">
    <property type="protein sequence ID" value="KAK4444211.1"/>
    <property type="molecule type" value="Genomic_DNA"/>
</dbReference>
<feature type="compositionally biased region" description="Low complexity" evidence="1">
    <location>
        <begin position="21"/>
        <end position="33"/>
    </location>
</feature>
<reference evidence="2" key="2">
    <citation type="submission" date="2023-05" db="EMBL/GenBank/DDBJ databases">
        <authorList>
            <consortium name="Lawrence Berkeley National Laboratory"/>
            <person name="Steindorff A."/>
            <person name="Hensen N."/>
            <person name="Bonometti L."/>
            <person name="Westerberg I."/>
            <person name="Brannstrom I.O."/>
            <person name="Guillou S."/>
            <person name="Cros-Aarteil S."/>
            <person name="Calhoun S."/>
            <person name="Haridas S."/>
            <person name="Kuo A."/>
            <person name="Mondo S."/>
            <person name="Pangilinan J."/>
            <person name="Riley R."/>
            <person name="Labutti K."/>
            <person name="Andreopoulos B."/>
            <person name="Lipzen A."/>
            <person name="Chen C."/>
            <person name="Yanf M."/>
            <person name="Daum C."/>
            <person name="Ng V."/>
            <person name="Clum A."/>
            <person name="Ohm R."/>
            <person name="Martin F."/>
            <person name="Silar P."/>
            <person name="Natvig D."/>
            <person name="Lalanne C."/>
            <person name="Gautier V."/>
            <person name="Ament-Velasquez S.L."/>
            <person name="Kruys A."/>
            <person name="Hutchinson M.I."/>
            <person name="Powell A.J."/>
            <person name="Barry K."/>
            <person name="Miller A.N."/>
            <person name="Grigoriev I.V."/>
            <person name="Debuchy R."/>
            <person name="Gladieux P."/>
            <person name="Thoren M.H."/>
            <person name="Johannesson H."/>
        </authorList>
    </citation>
    <scope>NUCLEOTIDE SEQUENCE</scope>
    <source>
        <strain evidence="2">PSN243</strain>
    </source>
</reference>
<accession>A0AAV9G9H0</accession>